<dbReference type="PANTHER" id="PTHR33689">
    <property type="entry name" value="FAS-BINDING FACTOR 1"/>
    <property type="match status" value="1"/>
</dbReference>
<dbReference type="STRING" id="6573.A0A210QX82"/>
<dbReference type="InterPro" id="IPR049390">
    <property type="entry name" value="FBF1_C"/>
</dbReference>
<organism evidence="4 5">
    <name type="scientific">Mizuhopecten yessoensis</name>
    <name type="common">Japanese scallop</name>
    <name type="synonym">Patinopecten yessoensis</name>
    <dbReference type="NCBI Taxonomy" id="6573"/>
    <lineage>
        <taxon>Eukaryota</taxon>
        <taxon>Metazoa</taxon>
        <taxon>Spiralia</taxon>
        <taxon>Lophotrochozoa</taxon>
        <taxon>Mollusca</taxon>
        <taxon>Bivalvia</taxon>
        <taxon>Autobranchia</taxon>
        <taxon>Pteriomorphia</taxon>
        <taxon>Pectinida</taxon>
        <taxon>Pectinoidea</taxon>
        <taxon>Pectinidae</taxon>
        <taxon>Mizuhopecten</taxon>
    </lineage>
</organism>
<keyword evidence="1" id="KW-0175">Coiled coil</keyword>
<dbReference type="Proteomes" id="UP000242188">
    <property type="component" value="Unassembled WGS sequence"/>
</dbReference>
<sequence>MDNKWTPGASSGSKKSHRAKGSGLDDLLGDLLDNEVPKKKVTSTLSPPPFKSGKRQRDDDFYSNLAATAEDDLSDVSEADVNQVAKSIADLEDMDADLFGGSIKKKGSVKGTSERSSKHNTPRRGSTPRSARNTTPRATSPQARVTSPTGPSTVNRGASPAARVSSPTKIETPTSPTGISSSRTGSGKRRTAAAATSRSISPTPIPDYKPGSAPGKMTDIGSASESLRPGVHSAERPGTVPKAKAKYDFGEFDEEDPLAGLLSDDEDSVSWAAKPKKSVLKKQRSSEDTPPPPEKEKVESPRRNVYDRPPTRSGGSKSEPVAEEITKPASPRKEEPVRREDPTPVKKDPTPVRKDPTPVRKDPIPTRRKSDAGLFSDDDDDLLGNLGIDDKPSTPAAKARSLPDEDDDQPAKAIFDKLLGKDTVSKHLDTNKERREFVLDKKYTKNAEDEEDDFLFGSYQPSAASTQGSRPNSRRSVRFQDEDDIFGISERPPSRGRSPATKKPDDMEWMDMTASKPAIKPTTPEKSTPKPATSSTGPTRSGQTEQQVSKAKSDPMDWLEKLKQDNMADDPAFMADVSISPPSEPKEDLKLTGEKTEEKGSKQQDSLTDSGENDYLGLGKEIDLDALIKSKTKAPTFGGSVRTTEEKMADLFSTGPSKPDTSSPFFDRGLPSKSGESKKVVEEEKAILSLGSPRVPLSTQIGQLENLDSQTDYFGSPQQKSPDTAVQTNFFSFDKGQKGNEPEVHRDPQAMQHLFHQPPSQQVHGQQQTRVQQQQAAMQQQQQQAQIQQHTAMQQQQKAAIQQQQQQQAALQQQQFFQQQSQLQQMMTDLQTQYEVSLKTPVSSAPSVFGVSPLTGLGVGTSVMLTDPPKSLMEAEAKIRKLEIERDYVQSILDSTKRRSEEEIEAVENSYRSRMKHIEGTNKSIVDRLRDENDQMVNQHMSRIRSLEEDKANINAQLYRRIEELERNHAEELDKIKQTHRNILAELKEDHNKSLQLLKQAKDQQIEAAATSHDTTKSLVAAVALIENNARDLGELQMKVNSWHSQGLDEREIITRSKDEQLRILQERLTKQQEDNDSERQRLNELTNRLEAQLREQNRQMDEERWKAKQEHNRLHSLQVALEEERQLWTEQQARDRANIEKTRESLLEDEKSLLSQLHRERQSLAEERMQFNVTQQIQKDETEQYTMKLAHAKAEYEATMKAISGEKNKMFERRQELQGIEDRVREEQRKLEREEDRWRGKQEDFEETAATLKAKSEEVDEMYMEAQKKFEEGEQALLEARSLESEDKLRMDSIQDQIQILRVKEKEIAEEKLRLSREKKEVENLRFTLLCPNCRTPRGDGIHISPPQVLVGNMSQGTNQVAPPYLGNGYNNGYNPVPQHTVPHHQVPNPAIQMSLNSVQSITETIKADRSVRMWKVEAMKDQKYLDEQNMFLYTLRHMPYNKSPPSS</sequence>
<feature type="compositionally biased region" description="Low complexity" evidence="2">
    <location>
        <begin position="192"/>
        <end position="202"/>
    </location>
</feature>
<feature type="compositionally biased region" description="Basic and acidic residues" evidence="2">
    <location>
        <begin position="584"/>
        <end position="602"/>
    </location>
</feature>
<dbReference type="GO" id="GO:0060271">
    <property type="term" value="P:cilium assembly"/>
    <property type="evidence" value="ECO:0007669"/>
    <property type="project" value="InterPro"/>
</dbReference>
<dbReference type="OrthoDB" id="8195456at2759"/>
<feature type="compositionally biased region" description="Low complexity" evidence="2">
    <location>
        <begin position="172"/>
        <end position="185"/>
    </location>
</feature>
<protein>
    <submittedName>
        <fullName evidence="4">Fas-binding factor 1</fullName>
    </submittedName>
</protein>
<feature type="compositionally biased region" description="Polar residues" evidence="2">
    <location>
        <begin position="540"/>
        <end position="550"/>
    </location>
</feature>
<proteinExistence type="predicted"/>
<feature type="compositionally biased region" description="Basic and acidic residues" evidence="2">
    <location>
        <begin position="331"/>
        <end position="371"/>
    </location>
</feature>
<accession>A0A210QX82</accession>
<feature type="compositionally biased region" description="Basic residues" evidence="2">
    <location>
        <begin position="274"/>
        <end position="283"/>
    </location>
</feature>
<reference evidence="4 5" key="1">
    <citation type="journal article" date="2017" name="Nat. Ecol. Evol.">
        <title>Scallop genome provides insights into evolution of bilaterian karyotype and development.</title>
        <authorList>
            <person name="Wang S."/>
            <person name="Zhang J."/>
            <person name="Jiao W."/>
            <person name="Li J."/>
            <person name="Xun X."/>
            <person name="Sun Y."/>
            <person name="Guo X."/>
            <person name="Huan P."/>
            <person name="Dong B."/>
            <person name="Zhang L."/>
            <person name="Hu X."/>
            <person name="Sun X."/>
            <person name="Wang J."/>
            <person name="Zhao C."/>
            <person name="Wang Y."/>
            <person name="Wang D."/>
            <person name="Huang X."/>
            <person name="Wang R."/>
            <person name="Lv J."/>
            <person name="Li Y."/>
            <person name="Zhang Z."/>
            <person name="Liu B."/>
            <person name="Lu W."/>
            <person name="Hui Y."/>
            <person name="Liang J."/>
            <person name="Zhou Z."/>
            <person name="Hou R."/>
            <person name="Li X."/>
            <person name="Liu Y."/>
            <person name="Li H."/>
            <person name="Ning X."/>
            <person name="Lin Y."/>
            <person name="Zhao L."/>
            <person name="Xing Q."/>
            <person name="Dou J."/>
            <person name="Li Y."/>
            <person name="Mao J."/>
            <person name="Guo H."/>
            <person name="Dou H."/>
            <person name="Li T."/>
            <person name="Mu C."/>
            <person name="Jiang W."/>
            <person name="Fu Q."/>
            <person name="Fu X."/>
            <person name="Miao Y."/>
            <person name="Liu J."/>
            <person name="Yu Q."/>
            <person name="Li R."/>
            <person name="Liao H."/>
            <person name="Li X."/>
            <person name="Kong Y."/>
            <person name="Jiang Z."/>
            <person name="Chourrout D."/>
            <person name="Li R."/>
            <person name="Bao Z."/>
        </authorList>
    </citation>
    <scope>NUCLEOTIDE SEQUENCE [LARGE SCALE GENOMIC DNA]</scope>
    <source>
        <strain evidence="4 5">PY_sf001</strain>
    </source>
</reference>
<dbReference type="GO" id="GO:0036064">
    <property type="term" value="C:ciliary basal body"/>
    <property type="evidence" value="ECO:0007669"/>
    <property type="project" value="TreeGrafter"/>
</dbReference>
<feature type="region of interest" description="Disordered" evidence="2">
    <location>
        <begin position="651"/>
        <end position="678"/>
    </location>
</feature>
<feature type="compositionally biased region" description="Polar residues" evidence="2">
    <location>
        <begin position="654"/>
        <end position="664"/>
    </location>
</feature>
<feature type="coiled-coil region" evidence="1">
    <location>
        <begin position="1215"/>
        <end position="1329"/>
    </location>
</feature>
<evidence type="ECO:0000313" key="4">
    <source>
        <dbReference type="EMBL" id="OWF53323.1"/>
    </source>
</evidence>
<evidence type="ECO:0000313" key="5">
    <source>
        <dbReference type="Proteomes" id="UP000242188"/>
    </source>
</evidence>
<dbReference type="GO" id="GO:0097539">
    <property type="term" value="C:ciliary transition fiber"/>
    <property type="evidence" value="ECO:0007669"/>
    <property type="project" value="InterPro"/>
</dbReference>
<feature type="coiled-coil region" evidence="1">
    <location>
        <begin position="1062"/>
        <end position="1111"/>
    </location>
</feature>
<feature type="coiled-coil region" evidence="1">
    <location>
        <begin position="937"/>
        <end position="1004"/>
    </location>
</feature>
<evidence type="ECO:0000256" key="2">
    <source>
        <dbReference type="SAM" id="MobiDB-lite"/>
    </source>
</evidence>
<evidence type="ECO:0000256" key="1">
    <source>
        <dbReference type="SAM" id="Coils"/>
    </source>
</evidence>
<feature type="compositionally biased region" description="Polar residues" evidence="2">
    <location>
        <begin position="459"/>
        <end position="471"/>
    </location>
</feature>
<dbReference type="EMBL" id="NEDP02001389">
    <property type="protein sequence ID" value="OWF53323.1"/>
    <property type="molecule type" value="Genomic_DNA"/>
</dbReference>
<feature type="domain" description="Fas-binding factor 1 C-terminal" evidence="3">
    <location>
        <begin position="882"/>
        <end position="1439"/>
    </location>
</feature>
<feature type="compositionally biased region" description="Low complexity" evidence="2">
    <location>
        <begin position="520"/>
        <end position="539"/>
    </location>
</feature>
<feature type="compositionally biased region" description="Basic and acidic residues" evidence="2">
    <location>
        <begin position="414"/>
        <end position="447"/>
    </location>
</feature>
<dbReference type="Pfam" id="PF21007">
    <property type="entry name" value="FBF1"/>
    <property type="match status" value="1"/>
</dbReference>
<feature type="compositionally biased region" description="Polar residues" evidence="2">
    <location>
        <begin position="123"/>
        <end position="156"/>
    </location>
</feature>
<feature type="compositionally biased region" description="Basic and acidic residues" evidence="2">
    <location>
        <begin position="551"/>
        <end position="566"/>
    </location>
</feature>
<feature type="region of interest" description="Disordered" evidence="2">
    <location>
        <begin position="1"/>
        <end position="63"/>
    </location>
</feature>
<feature type="compositionally biased region" description="Basic and acidic residues" evidence="2">
    <location>
        <begin position="293"/>
        <end position="310"/>
    </location>
</feature>
<name>A0A210QX82_MIZYE</name>
<feature type="coiled-coil region" evidence="1">
    <location>
        <begin position="771"/>
        <end position="814"/>
    </location>
</feature>
<feature type="compositionally biased region" description="Acidic residues" evidence="2">
    <location>
        <begin position="250"/>
        <end position="268"/>
    </location>
</feature>
<evidence type="ECO:0000259" key="3">
    <source>
        <dbReference type="Pfam" id="PF21007"/>
    </source>
</evidence>
<feature type="region of interest" description="Disordered" evidence="2">
    <location>
        <begin position="91"/>
        <end position="616"/>
    </location>
</feature>
<dbReference type="InterPro" id="IPR033561">
    <property type="entry name" value="FBF1"/>
</dbReference>
<gene>
    <name evidence="4" type="ORF">KP79_PYT05366</name>
</gene>
<comment type="caution">
    <text evidence="4">The sequence shown here is derived from an EMBL/GenBank/DDBJ whole genome shotgun (WGS) entry which is preliminary data.</text>
</comment>
<dbReference type="GO" id="GO:0005814">
    <property type="term" value="C:centriole"/>
    <property type="evidence" value="ECO:0007669"/>
    <property type="project" value="TreeGrafter"/>
</dbReference>
<keyword evidence="5" id="KW-1185">Reference proteome</keyword>
<dbReference type="GO" id="GO:0090162">
    <property type="term" value="P:establishment of epithelial cell polarity"/>
    <property type="evidence" value="ECO:0007669"/>
    <property type="project" value="InterPro"/>
</dbReference>
<dbReference type="PANTHER" id="PTHR33689:SF1">
    <property type="entry name" value="FAS-BINDING FACTOR 1"/>
    <property type="match status" value="1"/>
</dbReference>